<proteinExistence type="predicted"/>
<evidence type="ECO:0000313" key="1">
    <source>
        <dbReference type="EMBL" id="MCZ0867232.1"/>
    </source>
</evidence>
<evidence type="ECO:0000313" key="2">
    <source>
        <dbReference type="Proteomes" id="UP001069090"/>
    </source>
</evidence>
<keyword evidence="2" id="KW-1185">Reference proteome</keyword>
<accession>A0A9J6RSS4</accession>
<gene>
    <name evidence="1" type="ORF">O0V09_18705</name>
</gene>
<reference evidence="1 2" key="1">
    <citation type="submission" date="2022-12" db="EMBL/GenBank/DDBJ databases">
        <title>Dasania phycosphaerae sp. nov., isolated from particulate material of the south coast of Korea.</title>
        <authorList>
            <person name="Jiang Y."/>
        </authorList>
    </citation>
    <scope>NUCLEOTIDE SEQUENCE [LARGE SCALE GENOMIC DNA]</scope>
    <source>
        <strain evidence="1 2">GY-19</strain>
    </source>
</reference>
<protein>
    <submittedName>
        <fullName evidence="1">DNA-binding protein</fullName>
    </submittedName>
</protein>
<dbReference type="RefSeq" id="WP_268905468.1">
    <property type="nucleotide sequence ID" value="NZ_JAPTGG010000031.1"/>
</dbReference>
<dbReference type="Proteomes" id="UP001069090">
    <property type="component" value="Unassembled WGS sequence"/>
</dbReference>
<dbReference type="GO" id="GO:0003677">
    <property type="term" value="F:DNA binding"/>
    <property type="evidence" value="ECO:0007669"/>
    <property type="project" value="UniProtKB-KW"/>
</dbReference>
<keyword evidence="1" id="KW-0238">DNA-binding</keyword>
<dbReference type="EMBL" id="JAPTGG010000031">
    <property type="protein sequence ID" value="MCZ0867232.1"/>
    <property type="molecule type" value="Genomic_DNA"/>
</dbReference>
<comment type="caution">
    <text evidence="1">The sequence shown here is derived from an EMBL/GenBank/DDBJ whole genome shotgun (WGS) entry which is preliminary data.</text>
</comment>
<name>A0A9J6RSS4_9GAMM</name>
<sequence length="175" mass="19045">MRLRDFTKDDHPFGNKQGRETLSLLSDYVDDIPSDIFEISIEGIEATDASFPRESVISLAKLCKGEKGFYLSGAFTKDLLDNWHYAAIAKDQPLILKTDDGYSVIGPALSKGAKELLDFIMNEGEVTTSKVVQIFGGSAQNASAKLKKLYATGLILGSKAVAESGGLEFVYRAIK</sequence>
<dbReference type="AlphaFoldDB" id="A0A9J6RSS4"/>
<organism evidence="1 2">
    <name type="scientific">Dasania phycosphaerae</name>
    <dbReference type="NCBI Taxonomy" id="2950436"/>
    <lineage>
        <taxon>Bacteria</taxon>
        <taxon>Pseudomonadati</taxon>
        <taxon>Pseudomonadota</taxon>
        <taxon>Gammaproteobacteria</taxon>
        <taxon>Cellvibrionales</taxon>
        <taxon>Spongiibacteraceae</taxon>
        <taxon>Dasania</taxon>
    </lineage>
</organism>